<dbReference type="SUPFAM" id="SSF46689">
    <property type="entry name" value="Homeodomain-like"/>
    <property type="match status" value="1"/>
</dbReference>
<feature type="domain" description="HTH tetR-type" evidence="7">
    <location>
        <begin position="70"/>
        <end position="130"/>
    </location>
</feature>
<dbReference type="FunFam" id="1.10.10.60:FF:000141">
    <property type="entry name" value="TetR family transcriptional regulator"/>
    <property type="match status" value="1"/>
</dbReference>
<evidence type="ECO:0000313" key="11">
    <source>
        <dbReference type="Proteomes" id="UP001253458"/>
    </source>
</evidence>
<dbReference type="PROSITE" id="PS01081">
    <property type="entry name" value="HTH_TETR_1"/>
    <property type="match status" value="1"/>
</dbReference>
<protein>
    <submittedName>
        <fullName evidence="8">AcrR family transcriptional regulator</fullName>
    </submittedName>
</protein>
<evidence type="ECO:0000313" key="10">
    <source>
        <dbReference type="Proteomes" id="UP001249076"/>
    </source>
</evidence>
<keyword evidence="10" id="KW-1185">Reference proteome</keyword>
<evidence type="ECO:0000256" key="1">
    <source>
        <dbReference type="ARBA" id="ARBA00022491"/>
    </source>
</evidence>
<comment type="caution">
    <text evidence="8">The sequence shown here is derived from an EMBL/GenBank/DDBJ whole genome shotgun (WGS) entry which is preliminary data.</text>
</comment>
<evidence type="ECO:0000313" key="8">
    <source>
        <dbReference type="EMBL" id="MDR6765131.1"/>
    </source>
</evidence>
<gene>
    <name evidence="8" type="ORF">J2W88_000389</name>
    <name evidence="9" type="ORF">J2W93_000390</name>
</gene>
<evidence type="ECO:0000256" key="3">
    <source>
        <dbReference type="ARBA" id="ARBA00023125"/>
    </source>
</evidence>
<feature type="DNA-binding region" description="H-T-H motif" evidence="5">
    <location>
        <begin position="93"/>
        <end position="112"/>
    </location>
</feature>
<evidence type="ECO:0000256" key="6">
    <source>
        <dbReference type="SAM" id="MobiDB-lite"/>
    </source>
</evidence>
<dbReference type="Proteomes" id="UP001249076">
    <property type="component" value="Unassembled WGS sequence"/>
</dbReference>
<dbReference type="InterPro" id="IPR001647">
    <property type="entry name" value="HTH_TetR"/>
</dbReference>
<keyword evidence="3 5" id="KW-0238">DNA-binding</keyword>
<feature type="region of interest" description="Disordered" evidence="6">
    <location>
        <begin position="261"/>
        <end position="293"/>
    </location>
</feature>
<dbReference type="PRINTS" id="PR00455">
    <property type="entry name" value="HTHTETR"/>
</dbReference>
<accession>A0AAJ2C3J7</accession>
<keyword evidence="2" id="KW-0805">Transcription regulation</keyword>
<dbReference type="Gene3D" id="1.10.357.10">
    <property type="entry name" value="Tetracycline Repressor, domain 2"/>
    <property type="match status" value="1"/>
</dbReference>
<reference evidence="8 10" key="1">
    <citation type="submission" date="2023-07" db="EMBL/GenBank/DDBJ databases">
        <title>Sorghum-associated microbial communities from plants grown in Nebraska, USA.</title>
        <authorList>
            <person name="Schachtman D."/>
        </authorList>
    </citation>
    <scope>NUCLEOTIDE SEQUENCE</scope>
    <source>
        <strain evidence="9 10">BE105</strain>
        <strain evidence="8">BE69</strain>
    </source>
</reference>
<dbReference type="PROSITE" id="PS50977">
    <property type="entry name" value="HTH_TETR_2"/>
    <property type="match status" value="1"/>
</dbReference>
<evidence type="ECO:0000256" key="4">
    <source>
        <dbReference type="ARBA" id="ARBA00023163"/>
    </source>
</evidence>
<dbReference type="Gene3D" id="1.10.10.60">
    <property type="entry name" value="Homeodomain-like"/>
    <property type="match status" value="1"/>
</dbReference>
<dbReference type="GO" id="GO:0003700">
    <property type="term" value="F:DNA-binding transcription factor activity"/>
    <property type="evidence" value="ECO:0007669"/>
    <property type="project" value="TreeGrafter"/>
</dbReference>
<dbReference type="PANTHER" id="PTHR30055">
    <property type="entry name" value="HTH-TYPE TRANSCRIPTIONAL REGULATOR RUTR"/>
    <property type="match status" value="1"/>
</dbReference>
<dbReference type="InterPro" id="IPR050109">
    <property type="entry name" value="HTH-type_TetR-like_transc_reg"/>
</dbReference>
<sequence>MPHAKVATRRRSATATAAAPSSAPAAQQVKLAKSVKKTAKVGSAPPAPAPAPTTAASPWPPVSHRERQREAKRNAVLQAAAQLFNERGFHATSLDDIAARLNVTKPTLYYYVKNKDEILLQCVSKGLTMMLEGIDASRAAGGKAIDQLMTCMQVYARIVTMDFGMCLIRVGDEQLPPDSRRELRRLKSAIDQEFRRLVAEGVAEGSLQPCDPKMTAFVIAGALSWIGRWYQPDGEYTPEQVAQQCIATLCDGVLRRPAQTPVSTAEAGTAPALPARRKAAVGKAKPPARSAGA</sequence>
<dbReference type="EMBL" id="JAVDTS010000001">
    <property type="protein sequence ID" value="MDR6835569.1"/>
    <property type="molecule type" value="Genomic_DNA"/>
</dbReference>
<dbReference type="Proteomes" id="UP001253458">
    <property type="component" value="Unassembled WGS sequence"/>
</dbReference>
<dbReference type="InterPro" id="IPR041490">
    <property type="entry name" value="KstR2_TetR_C"/>
</dbReference>
<feature type="compositionally biased region" description="Basic residues" evidence="6">
    <location>
        <begin position="1"/>
        <end position="12"/>
    </location>
</feature>
<evidence type="ECO:0000313" key="9">
    <source>
        <dbReference type="EMBL" id="MDR6835569.1"/>
    </source>
</evidence>
<dbReference type="InterPro" id="IPR009057">
    <property type="entry name" value="Homeodomain-like_sf"/>
</dbReference>
<evidence type="ECO:0000259" key="7">
    <source>
        <dbReference type="PROSITE" id="PS50977"/>
    </source>
</evidence>
<dbReference type="EMBL" id="JAVDTL010000001">
    <property type="protein sequence ID" value="MDR6765131.1"/>
    <property type="molecule type" value="Genomic_DNA"/>
</dbReference>
<evidence type="ECO:0000256" key="5">
    <source>
        <dbReference type="PROSITE-ProRule" id="PRU00335"/>
    </source>
</evidence>
<dbReference type="GO" id="GO:0000976">
    <property type="term" value="F:transcription cis-regulatory region binding"/>
    <property type="evidence" value="ECO:0007669"/>
    <property type="project" value="TreeGrafter"/>
</dbReference>
<dbReference type="InterPro" id="IPR036271">
    <property type="entry name" value="Tet_transcr_reg_TetR-rel_C_sf"/>
</dbReference>
<dbReference type="InterPro" id="IPR023772">
    <property type="entry name" value="DNA-bd_HTH_TetR-type_CS"/>
</dbReference>
<evidence type="ECO:0000256" key="2">
    <source>
        <dbReference type="ARBA" id="ARBA00023015"/>
    </source>
</evidence>
<dbReference type="Pfam" id="PF00440">
    <property type="entry name" value="TetR_N"/>
    <property type="match status" value="1"/>
</dbReference>
<name>A0AAJ2C3J7_ACIDE</name>
<dbReference type="Pfam" id="PF17932">
    <property type="entry name" value="TetR_C_24"/>
    <property type="match status" value="1"/>
</dbReference>
<dbReference type="PANTHER" id="PTHR30055:SF175">
    <property type="entry name" value="HTH-TYPE TRANSCRIPTIONAL REPRESSOR KSTR2"/>
    <property type="match status" value="1"/>
</dbReference>
<keyword evidence="4" id="KW-0804">Transcription</keyword>
<feature type="region of interest" description="Disordered" evidence="6">
    <location>
        <begin position="1"/>
        <end position="71"/>
    </location>
</feature>
<dbReference type="RefSeq" id="WP_310045873.1">
    <property type="nucleotide sequence ID" value="NZ_JAVDTL010000001.1"/>
</dbReference>
<feature type="compositionally biased region" description="Low complexity" evidence="6">
    <location>
        <begin position="13"/>
        <end position="26"/>
    </location>
</feature>
<keyword evidence="1" id="KW-0678">Repressor</keyword>
<dbReference type="SUPFAM" id="SSF48498">
    <property type="entry name" value="Tetracyclin repressor-like, C-terminal domain"/>
    <property type="match status" value="1"/>
</dbReference>
<organism evidence="8 11">
    <name type="scientific">Acidovorax delafieldii</name>
    <name type="common">Pseudomonas delafieldii</name>
    <dbReference type="NCBI Taxonomy" id="47920"/>
    <lineage>
        <taxon>Bacteria</taxon>
        <taxon>Pseudomonadati</taxon>
        <taxon>Pseudomonadota</taxon>
        <taxon>Betaproteobacteria</taxon>
        <taxon>Burkholderiales</taxon>
        <taxon>Comamonadaceae</taxon>
        <taxon>Acidovorax</taxon>
    </lineage>
</organism>
<dbReference type="AlphaFoldDB" id="A0AAJ2C3J7"/>
<proteinExistence type="predicted"/>